<dbReference type="PANTHER" id="PTHR35145">
    <property type="entry name" value="CYTOPLASMIC PROTEIN-RELATED"/>
    <property type="match status" value="1"/>
</dbReference>
<reference evidence="1" key="1">
    <citation type="submission" date="2022-05" db="EMBL/GenBank/DDBJ databases">
        <title>Novel bacterial taxa in a minimal lignocellulolytic consortium and its capacity to transform plastics disclosed by genome-resolved metagenomics.</title>
        <authorList>
            <person name="Rodriguez C.A.D."/>
            <person name="Diaz-Garcia L."/>
            <person name="Herrera K."/>
            <person name="Tarazona N.A."/>
            <person name="Sproer C."/>
            <person name="Overmann J."/>
            <person name="Jimenez D.J."/>
        </authorList>
    </citation>
    <scope>NUCLEOTIDE SEQUENCE</scope>
    <source>
        <strain evidence="1">MAG5</strain>
    </source>
</reference>
<dbReference type="InterPro" id="IPR058532">
    <property type="entry name" value="YjbR/MT2646/Rv2570-like"/>
</dbReference>
<dbReference type="PANTHER" id="PTHR35145:SF1">
    <property type="entry name" value="CYTOPLASMIC PROTEIN"/>
    <property type="match status" value="1"/>
</dbReference>
<protein>
    <submittedName>
        <fullName evidence="1">MmcQ/YjbR family DNA-binding protein</fullName>
    </submittedName>
</protein>
<proteinExistence type="predicted"/>
<organism evidence="1 2">
    <name type="scientific">Candidatus Pristimantibacillus lignocellulolyticus</name>
    <dbReference type="NCBI Taxonomy" id="2994561"/>
    <lineage>
        <taxon>Bacteria</taxon>
        <taxon>Bacillati</taxon>
        <taxon>Bacillota</taxon>
        <taxon>Bacilli</taxon>
        <taxon>Bacillales</taxon>
        <taxon>Paenibacillaceae</taxon>
        <taxon>Candidatus Pristimantibacillus</taxon>
    </lineage>
</organism>
<name>A0A9J6ZK02_9BACL</name>
<dbReference type="SUPFAM" id="SSF142906">
    <property type="entry name" value="YjbR-like"/>
    <property type="match status" value="1"/>
</dbReference>
<accession>A0A9J6ZK02</accession>
<dbReference type="Proteomes" id="UP001056756">
    <property type="component" value="Chromosome"/>
</dbReference>
<dbReference type="GO" id="GO:0003677">
    <property type="term" value="F:DNA binding"/>
    <property type="evidence" value="ECO:0007669"/>
    <property type="project" value="UniProtKB-KW"/>
</dbReference>
<dbReference type="KEGG" id="plig:NAG76_08975"/>
<evidence type="ECO:0000313" key="1">
    <source>
        <dbReference type="EMBL" id="URN96327.1"/>
    </source>
</evidence>
<gene>
    <name evidence="1" type="ORF">NAG76_08975</name>
</gene>
<dbReference type="AlphaFoldDB" id="A0A9J6ZK02"/>
<keyword evidence="1" id="KW-0238">DNA-binding</keyword>
<dbReference type="Pfam" id="PF04237">
    <property type="entry name" value="YjbR"/>
    <property type="match status" value="1"/>
</dbReference>
<dbReference type="InterPro" id="IPR038056">
    <property type="entry name" value="YjbR-like_sf"/>
</dbReference>
<sequence>MNKEQLKLMCQAHPGVTYDYQMEWQADRFFIGGKMYAMIGTDAKDISIITMKCDPERAETLRETVEGIVPGYYMNKTHWNSIYFDANVSSEMMESLIKHAYELVFNKLTKKQKQEIVG</sequence>
<dbReference type="InterPro" id="IPR007351">
    <property type="entry name" value="YjbR"/>
</dbReference>
<evidence type="ECO:0000313" key="2">
    <source>
        <dbReference type="Proteomes" id="UP001056756"/>
    </source>
</evidence>
<dbReference type="EMBL" id="CP097899">
    <property type="protein sequence ID" value="URN96327.1"/>
    <property type="molecule type" value="Genomic_DNA"/>
</dbReference>
<dbReference type="Gene3D" id="3.90.1150.30">
    <property type="match status" value="1"/>
</dbReference>